<sequence length="90" mass="9996">MTHCDRCKGEYKDMLTTEVVSFEGGILNVLDVPFRKCECDTIIALGDGVIVDGYKGLLEKNGIIGAVTVSFDKLKERFGPMDFIRPHLQS</sequence>
<reference evidence="1 2" key="1">
    <citation type="submission" date="2021-03" db="EMBL/GenBank/DDBJ databases">
        <title>Paenibacillus artemisicola MWE-103 whole genome sequence.</title>
        <authorList>
            <person name="Ham Y.J."/>
        </authorList>
    </citation>
    <scope>NUCLEOTIDE SEQUENCE [LARGE SCALE GENOMIC DNA]</scope>
    <source>
        <strain evidence="1 2">MWE-103</strain>
    </source>
</reference>
<evidence type="ECO:0000313" key="2">
    <source>
        <dbReference type="Proteomes" id="UP000670947"/>
    </source>
</evidence>
<comment type="caution">
    <text evidence="1">The sequence shown here is derived from an EMBL/GenBank/DDBJ whole genome shotgun (WGS) entry which is preliminary data.</text>
</comment>
<name>A0ABS3WBU7_9BACL</name>
<evidence type="ECO:0008006" key="3">
    <source>
        <dbReference type="Google" id="ProtNLM"/>
    </source>
</evidence>
<protein>
    <recommendedName>
        <fullName evidence="3">YgiT-type zinc finger domain-containing protein</fullName>
    </recommendedName>
</protein>
<evidence type="ECO:0000313" key="1">
    <source>
        <dbReference type="EMBL" id="MBO7745788.1"/>
    </source>
</evidence>
<keyword evidence="2" id="KW-1185">Reference proteome</keyword>
<gene>
    <name evidence="1" type="ORF">I8J29_16390</name>
</gene>
<proteinExistence type="predicted"/>
<organism evidence="1 2">
    <name type="scientific">Paenibacillus artemisiicola</name>
    <dbReference type="NCBI Taxonomy" id="1172618"/>
    <lineage>
        <taxon>Bacteria</taxon>
        <taxon>Bacillati</taxon>
        <taxon>Bacillota</taxon>
        <taxon>Bacilli</taxon>
        <taxon>Bacillales</taxon>
        <taxon>Paenibacillaceae</taxon>
        <taxon>Paenibacillus</taxon>
    </lineage>
</organism>
<dbReference type="Proteomes" id="UP000670947">
    <property type="component" value="Unassembled WGS sequence"/>
</dbReference>
<dbReference type="EMBL" id="JAGGDJ010000012">
    <property type="protein sequence ID" value="MBO7745788.1"/>
    <property type="molecule type" value="Genomic_DNA"/>
</dbReference>
<accession>A0ABS3WBU7</accession>